<dbReference type="SMART" id="SM00644">
    <property type="entry name" value="Ami_2"/>
    <property type="match status" value="1"/>
</dbReference>
<feature type="domain" description="N-acetylmuramoyl-L-alanine amidase" evidence="3">
    <location>
        <begin position="74"/>
        <end position="222"/>
    </location>
</feature>
<evidence type="ECO:0000256" key="2">
    <source>
        <dbReference type="SAM" id="MobiDB-lite"/>
    </source>
</evidence>
<dbReference type="RefSeq" id="WP_370784280.1">
    <property type="nucleotide sequence ID" value="NZ_CAACUY010000002.1"/>
</dbReference>
<dbReference type="InterPro" id="IPR002502">
    <property type="entry name" value="Amidase_domain"/>
</dbReference>
<protein>
    <submittedName>
        <fullName evidence="5">Peptidoglycan recognition family protein</fullName>
    </submittedName>
</protein>
<feature type="region of interest" description="Disordered" evidence="2">
    <location>
        <begin position="240"/>
        <end position="303"/>
    </location>
</feature>
<dbReference type="Pfam" id="PF01510">
    <property type="entry name" value="Amidase_2"/>
    <property type="match status" value="1"/>
</dbReference>
<dbReference type="Gene3D" id="3.40.80.10">
    <property type="entry name" value="Peptidoglycan recognition protein-like"/>
    <property type="match status" value="1"/>
</dbReference>
<gene>
    <name evidence="5" type="ORF">ACFQZM_05710</name>
</gene>
<feature type="domain" description="Peptidoglycan recognition protein family" evidence="4">
    <location>
        <begin position="62"/>
        <end position="216"/>
    </location>
</feature>
<evidence type="ECO:0000313" key="6">
    <source>
        <dbReference type="Proteomes" id="UP001597063"/>
    </source>
</evidence>
<sequence>MIAHSGDGADDRQRDGAPVTRRSVIGGVMGAGLIAASLPGDARAMANERPDAWLDRFTADAPRVHTRAEWRAKAPRRPARVLDRPPDRIIVHHTDTANTNNRSLAHAFALSRRIQRFHMGKRGWDDTGQQLTISRGGFVMEGRNRSLQAIRSGRHVVGAQVLHQNEHTIGIENEGRYNSKQVPARLWSSLIEVCVWLCAEYQLDPAEAIVGHRDYNRTECPGDVLYARLPALRRAVAERLGGSSPAPPVDSPQQPPDGPSHTQDGPDDPDSDADGAPPNSQMPPNFFPGDDEMPMFPHYDDYG</sequence>
<evidence type="ECO:0000313" key="5">
    <source>
        <dbReference type="EMBL" id="MFD0683984.1"/>
    </source>
</evidence>
<name>A0ABW2XD69_9ACTN</name>
<feature type="compositionally biased region" description="Pro residues" evidence="2">
    <location>
        <begin position="245"/>
        <end position="258"/>
    </location>
</feature>
<dbReference type="PANTHER" id="PTHR11022:SF41">
    <property type="entry name" value="PEPTIDOGLYCAN-RECOGNITION PROTEIN LC-RELATED"/>
    <property type="match status" value="1"/>
</dbReference>
<dbReference type="CDD" id="cd06583">
    <property type="entry name" value="PGRP"/>
    <property type="match status" value="1"/>
</dbReference>
<comment type="caution">
    <text evidence="5">The sequence shown here is derived from an EMBL/GenBank/DDBJ whole genome shotgun (WGS) entry which is preliminary data.</text>
</comment>
<dbReference type="SMART" id="SM00701">
    <property type="entry name" value="PGRP"/>
    <property type="match status" value="1"/>
</dbReference>
<dbReference type="InterPro" id="IPR006619">
    <property type="entry name" value="PGRP_domain_met/bac"/>
</dbReference>
<evidence type="ECO:0000259" key="4">
    <source>
        <dbReference type="SMART" id="SM00701"/>
    </source>
</evidence>
<dbReference type="Proteomes" id="UP001597063">
    <property type="component" value="Unassembled WGS sequence"/>
</dbReference>
<dbReference type="SUPFAM" id="SSF55846">
    <property type="entry name" value="N-acetylmuramoyl-L-alanine amidase-like"/>
    <property type="match status" value="1"/>
</dbReference>
<proteinExistence type="inferred from homology"/>
<dbReference type="InterPro" id="IPR015510">
    <property type="entry name" value="PGRP"/>
</dbReference>
<organism evidence="5 6">
    <name type="scientific">Actinomadura fibrosa</name>
    <dbReference type="NCBI Taxonomy" id="111802"/>
    <lineage>
        <taxon>Bacteria</taxon>
        <taxon>Bacillati</taxon>
        <taxon>Actinomycetota</taxon>
        <taxon>Actinomycetes</taxon>
        <taxon>Streptosporangiales</taxon>
        <taxon>Thermomonosporaceae</taxon>
        <taxon>Actinomadura</taxon>
    </lineage>
</organism>
<reference evidence="6" key="1">
    <citation type="journal article" date="2019" name="Int. J. Syst. Evol. Microbiol.">
        <title>The Global Catalogue of Microorganisms (GCM) 10K type strain sequencing project: providing services to taxonomists for standard genome sequencing and annotation.</title>
        <authorList>
            <consortium name="The Broad Institute Genomics Platform"/>
            <consortium name="The Broad Institute Genome Sequencing Center for Infectious Disease"/>
            <person name="Wu L."/>
            <person name="Ma J."/>
        </authorList>
    </citation>
    <scope>NUCLEOTIDE SEQUENCE [LARGE SCALE GENOMIC DNA]</scope>
    <source>
        <strain evidence="6">JCM 9371</strain>
    </source>
</reference>
<keyword evidence="6" id="KW-1185">Reference proteome</keyword>
<dbReference type="EMBL" id="JBHTGP010000003">
    <property type="protein sequence ID" value="MFD0683984.1"/>
    <property type="molecule type" value="Genomic_DNA"/>
</dbReference>
<dbReference type="PANTHER" id="PTHR11022">
    <property type="entry name" value="PEPTIDOGLYCAN RECOGNITION PROTEIN"/>
    <property type="match status" value="1"/>
</dbReference>
<comment type="similarity">
    <text evidence="1">Belongs to the N-acetylmuramoyl-L-alanine amidase 2 family.</text>
</comment>
<evidence type="ECO:0000256" key="1">
    <source>
        <dbReference type="ARBA" id="ARBA00007553"/>
    </source>
</evidence>
<evidence type="ECO:0000259" key="3">
    <source>
        <dbReference type="SMART" id="SM00644"/>
    </source>
</evidence>
<dbReference type="InterPro" id="IPR036505">
    <property type="entry name" value="Amidase/PGRP_sf"/>
</dbReference>
<accession>A0ABW2XD69</accession>